<dbReference type="PANTHER" id="PTHR45729:SF6">
    <property type="entry name" value="RABPHILIN, ISOFORM A"/>
    <property type="match status" value="1"/>
</dbReference>
<evidence type="ECO:0000256" key="1">
    <source>
        <dbReference type="ARBA" id="ARBA00022723"/>
    </source>
</evidence>
<dbReference type="InterPro" id="IPR000008">
    <property type="entry name" value="C2_dom"/>
</dbReference>
<reference evidence="6" key="3">
    <citation type="submission" date="2015-06" db="UniProtKB">
        <authorList>
            <consortium name="EnsemblMetazoa"/>
        </authorList>
    </citation>
    <scope>IDENTIFICATION</scope>
</reference>
<evidence type="ECO:0000313" key="5">
    <source>
        <dbReference type="EMBL" id="ESN97777.1"/>
    </source>
</evidence>
<dbReference type="GeneID" id="20216444"/>
<dbReference type="EMBL" id="KB097304">
    <property type="protein sequence ID" value="ESN97777.1"/>
    <property type="molecule type" value="Genomic_DNA"/>
</dbReference>
<dbReference type="PROSITE" id="PS50004">
    <property type="entry name" value="C2"/>
    <property type="match status" value="2"/>
</dbReference>
<evidence type="ECO:0000256" key="3">
    <source>
        <dbReference type="SAM" id="Phobius"/>
    </source>
</evidence>
<dbReference type="PANTHER" id="PTHR45729">
    <property type="entry name" value="RABPHILIN, ISOFORM A"/>
    <property type="match status" value="1"/>
</dbReference>
<sequence length="228" mass="27112">QQATKRRTKTKIKTRNPEFDETVEYHGVEEEDLQRKMLRITVFDETRLSSKFIGETMIMLKSLVTDRTKDYSVYLSGLQEMRKVSDHDRGRILVGMMYNSSRNQLHIAIKRCANLVAMDSNGFSDPFVKLYLRPDKDKKSKFKTKVQSKTLNPEFNEEFVYSVKTNELINKTLDVSVWDKDFARNEYIGMLLQFLLLLLVVLFHWMEVINNNNQFFERWHVLKNIHHH</sequence>
<dbReference type="InterPro" id="IPR035892">
    <property type="entry name" value="C2_domain_sf"/>
</dbReference>
<dbReference type="CTD" id="20216444"/>
<keyword evidence="3" id="KW-1133">Transmembrane helix</keyword>
<feature type="transmembrane region" description="Helical" evidence="3">
    <location>
        <begin position="187"/>
        <end position="206"/>
    </location>
</feature>
<dbReference type="PRINTS" id="PR00360">
    <property type="entry name" value="C2DOMAIN"/>
</dbReference>
<name>T1G5U7_HELRO</name>
<dbReference type="GO" id="GO:0016020">
    <property type="term" value="C:membrane"/>
    <property type="evidence" value="ECO:0007669"/>
    <property type="project" value="InterPro"/>
</dbReference>
<dbReference type="HOGENOM" id="CLU_023008_3_0_1"/>
<dbReference type="KEGG" id="hro:HELRODRAFT_85254"/>
<gene>
    <name evidence="6" type="primary">20216444</name>
    <name evidence="5" type="ORF">HELRODRAFT_85254</name>
</gene>
<evidence type="ECO:0000256" key="2">
    <source>
        <dbReference type="ARBA" id="ARBA00022737"/>
    </source>
</evidence>
<evidence type="ECO:0000259" key="4">
    <source>
        <dbReference type="PROSITE" id="PS50004"/>
    </source>
</evidence>
<dbReference type="SUPFAM" id="SSF49562">
    <property type="entry name" value="C2 domain (Calcium/lipid-binding domain, CaLB)"/>
    <property type="match status" value="2"/>
</dbReference>
<evidence type="ECO:0000313" key="6">
    <source>
        <dbReference type="EnsemblMetazoa" id="HelroP85254"/>
    </source>
</evidence>
<dbReference type="EnsemblMetazoa" id="HelroT85254">
    <property type="protein sequence ID" value="HelroP85254"/>
    <property type="gene ID" value="HelroG85254"/>
</dbReference>
<dbReference type="InterPro" id="IPR043566">
    <property type="entry name" value="Rabphilin/DOC2/Noc2"/>
</dbReference>
<dbReference type="Gene3D" id="2.60.40.150">
    <property type="entry name" value="C2 domain"/>
    <property type="match status" value="2"/>
</dbReference>
<keyword evidence="7" id="KW-1185">Reference proteome</keyword>
<dbReference type="InterPro" id="IPR001565">
    <property type="entry name" value="Synaptotagmin"/>
</dbReference>
<feature type="domain" description="C2" evidence="4">
    <location>
        <begin position="1"/>
        <end position="73"/>
    </location>
</feature>
<keyword evidence="3" id="KW-0472">Membrane</keyword>
<proteinExistence type="predicted"/>
<organism evidence="6 7">
    <name type="scientific">Helobdella robusta</name>
    <name type="common">Californian leech</name>
    <dbReference type="NCBI Taxonomy" id="6412"/>
    <lineage>
        <taxon>Eukaryota</taxon>
        <taxon>Metazoa</taxon>
        <taxon>Spiralia</taxon>
        <taxon>Lophotrochozoa</taxon>
        <taxon>Annelida</taxon>
        <taxon>Clitellata</taxon>
        <taxon>Hirudinea</taxon>
        <taxon>Rhynchobdellida</taxon>
        <taxon>Glossiphoniidae</taxon>
        <taxon>Helobdella</taxon>
    </lineage>
</organism>
<dbReference type="STRING" id="6412.T1G5U7"/>
<reference evidence="7" key="1">
    <citation type="submission" date="2012-12" db="EMBL/GenBank/DDBJ databases">
        <authorList>
            <person name="Hellsten U."/>
            <person name="Grimwood J."/>
            <person name="Chapman J.A."/>
            <person name="Shapiro H."/>
            <person name="Aerts A."/>
            <person name="Otillar R.P."/>
            <person name="Terry A.Y."/>
            <person name="Boore J.L."/>
            <person name="Simakov O."/>
            <person name="Marletaz F."/>
            <person name="Cho S.-J."/>
            <person name="Edsinger-Gonzales E."/>
            <person name="Havlak P."/>
            <person name="Kuo D.-H."/>
            <person name="Larsson T."/>
            <person name="Lv J."/>
            <person name="Arendt D."/>
            <person name="Savage R."/>
            <person name="Osoegawa K."/>
            <person name="de Jong P."/>
            <person name="Lindberg D.R."/>
            <person name="Seaver E.C."/>
            <person name="Weisblat D.A."/>
            <person name="Putnam N.H."/>
            <person name="Grigoriev I.V."/>
            <person name="Rokhsar D.S."/>
        </authorList>
    </citation>
    <scope>NUCLEOTIDE SEQUENCE</scope>
</reference>
<dbReference type="PRINTS" id="PR00399">
    <property type="entry name" value="SYNAPTOTAGMN"/>
</dbReference>
<dbReference type="Proteomes" id="UP000015101">
    <property type="component" value="Unassembled WGS sequence"/>
</dbReference>
<accession>T1G5U7</accession>
<keyword evidence="1" id="KW-0479">Metal-binding</keyword>
<feature type="domain" description="C2" evidence="4">
    <location>
        <begin position="88"/>
        <end position="220"/>
    </location>
</feature>
<dbReference type="Pfam" id="PF00168">
    <property type="entry name" value="C2"/>
    <property type="match status" value="2"/>
</dbReference>
<dbReference type="RefSeq" id="XP_009024101.1">
    <property type="nucleotide sequence ID" value="XM_009025853.1"/>
</dbReference>
<reference evidence="5 7" key="2">
    <citation type="journal article" date="2013" name="Nature">
        <title>Insights into bilaterian evolution from three spiralian genomes.</title>
        <authorList>
            <person name="Simakov O."/>
            <person name="Marletaz F."/>
            <person name="Cho S.J."/>
            <person name="Edsinger-Gonzales E."/>
            <person name="Havlak P."/>
            <person name="Hellsten U."/>
            <person name="Kuo D.H."/>
            <person name="Larsson T."/>
            <person name="Lv J."/>
            <person name="Arendt D."/>
            <person name="Savage R."/>
            <person name="Osoegawa K."/>
            <person name="de Jong P."/>
            <person name="Grimwood J."/>
            <person name="Chapman J.A."/>
            <person name="Shapiro H."/>
            <person name="Aerts A."/>
            <person name="Otillar R.P."/>
            <person name="Terry A.Y."/>
            <person name="Boore J.L."/>
            <person name="Grigoriev I.V."/>
            <person name="Lindberg D.R."/>
            <person name="Seaver E.C."/>
            <person name="Weisblat D.A."/>
            <person name="Putnam N.H."/>
            <person name="Rokhsar D.S."/>
        </authorList>
    </citation>
    <scope>NUCLEOTIDE SEQUENCE</scope>
</reference>
<dbReference type="SMART" id="SM00239">
    <property type="entry name" value="C2"/>
    <property type="match status" value="2"/>
</dbReference>
<dbReference type="EMBL" id="AMQM01006206">
    <property type="status" value="NOT_ANNOTATED_CDS"/>
    <property type="molecule type" value="Genomic_DNA"/>
</dbReference>
<keyword evidence="3" id="KW-0812">Transmembrane</keyword>
<dbReference type="InParanoid" id="T1G5U7"/>
<dbReference type="eggNOG" id="KOG1013">
    <property type="taxonomic scope" value="Eukaryota"/>
</dbReference>
<dbReference type="GO" id="GO:0046872">
    <property type="term" value="F:metal ion binding"/>
    <property type="evidence" value="ECO:0007669"/>
    <property type="project" value="UniProtKB-KW"/>
</dbReference>
<evidence type="ECO:0000313" key="7">
    <source>
        <dbReference type="Proteomes" id="UP000015101"/>
    </source>
</evidence>
<protein>
    <recommendedName>
        <fullName evidence="4">C2 domain-containing protein</fullName>
    </recommendedName>
</protein>
<keyword evidence="2" id="KW-0677">Repeat</keyword>
<dbReference type="AlphaFoldDB" id="T1G5U7"/>
<dbReference type="OMA" id="DKKMERW"/>
<dbReference type="OrthoDB" id="270970at2759"/>